<dbReference type="STRING" id="1459.AF332_02000"/>
<dbReference type="Gene3D" id="3.30.1360.70">
    <property type="entry name" value="Arginyl tRNA synthetase N-terminal domain"/>
    <property type="match status" value="1"/>
</dbReference>
<evidence type="ECO:0000256" key="8">
    <source>
        <dbReference type="HAMAP-Rule" id="MF_00123"/>
    </source>
</evidence>
<keyword evidence="6 8" id="KW-0030">Aminoacyl-tRNA synthetase</keyword>
<evidence type="ECO:0000256" key="5">
    <source>
        <dbReference type="ARBA" id="ARBA00022917"/>
    </source>
</evidence>
<dbReference type="PATRIC" id="fig|1459.3.peg.426"/>
<dbReference type="EC" id="6.1.1.19" evidence="8"/>
<dbReference type="InterPro" id="IPR001278">
    <property type="entry name" value="Arg-tRNA-ligase"/>
</dbReference>
<dbReference type="InterPro" id="IPR014729">
    <property type="entry name" value="Rossmann-like_a/b/a_fold"/>
</dbReference>
<dbReference type="PANTHER" id="PTHR11956">
    <property type="entry name" value="ARGINYL-TRNA SYNTHETASE"/>
    <property type="match status" value="1"/>
</dbReference>
<comment type="caution">
    <text evidence="12">The sequence shown here is derived from an EMBL/GenBank/DDBJ whole genome shotgun (WGS) entry which is preliminary data.</text>
</comment>
<keyword evidence="4 8" id="KW-0067">ATP-binding</keyword>
<proteinExistence type="inferred from homology"/>
<feature type="domain" description="Arginyl tRNA synthetase N-terminal" evidence="11">
    <location>
        <begin position="6"/>
        <end position="85"/>
    </location>
</feature>
<keyword evidence="3 8" id="KW-0547">Nucleotide-binding</keyword>
<dbReference type="InterPro" id="IPR036695">
    <property type="entry name" value="Arg-tRNA-synth_N_sf"/>
</dbReference>
<dbReference type="HAMAP" id="MF_00123">
    <property type="entry name" value="Arg_tRNA_synth"/>
    <property type="match status" value="1"/>
</dbReference>
<dbReference type="Pfam" id="PF05746">
    <property type="entry name" value="DALR_1"/>
    <property type="match status" value="1"/>
</dbReference>
<dbReference type="GO" id="GO:0004814">
    <property type="term" value="F:arginine-tRNA ligase activity"/>
    <property type="evidence" value="ECO:0007669"/>
    <property type="project" value="UniProtKB-UniRule"/>
</dbReference>
<evidence type="ECO:0000256" key="7">
    <source>
        <dbReference type="ARBA" id="ARBA00049339"/>
    </source>
</evidence>
<reference evidence="13" key="1">
    <citation type="submission" date="2015-07" db="EMBL/GenBank/DDBJ databases">
        <title>Fjat-10036 dsm4.</title>
        <authorList>
            <person name="Liu B."/>
            <person name="Wang J."/>
            <person name="Zhu Y."/>
            <person name="Liu G."/>
            <person name="Chen Q."/>
            <person name="Chen Z."/>
            <person name="Lan J."/>
            <person name="Che J."/>
            <person name="Ge C."/>
            <person name="Shi H."/>
            <person name="Pan Z."/>
            <person name="Liu X."/>
        </authorList>
    </citation>
    <scope>NUCLEOTIDE SEQUENCE [LARGE SCALE GENOMIC DNA]</scope>
    <source>
        <strain evidence="13">DSM 4</strain>
    </source>
</reference>
<dbReference type="OrthoDB" id="9805987at2"/>
<dbReference type="InterPro" id="IPR009080">
    <property type="entry name" value="tRNAsynth_Ia_anticodon-bd"/>
</dbReference>
<comment type="subcellular location">
    <subcellularLocation>
        <location evidence="8">Cytoplasm</location>
    </subcellularLocation>
</comment>
<organism evidence="12 13">
    <name type="scientific">Sporosarcina globispora</name>
    <name type="common">Bacillus globisporus</name>
    <dbReference type="NCBI Taxonomy" id="1459"/>
    <lineage>
        <taxon>Bacteria</taxon>
        <taxon>Bacillati</taxon>
        <taxon>Bacillota</taxon>
        <taxon>Bacilli</taxon>
        <taxon>Bacillales</taxon>
        <taxon>Caryophanaceae</taxon>
        <taxon>Sporosarcina</taxon>
    </lineage>
</organism>
<sequence>MINFKAIFTAQLASVLNGQLSEEAITDLIETPKKPAHGDLAFPCFTLAKAFRKSPASIAEETACQIQGPYIEKAEAAGPYINIFYSKEAASAVIMEKILIEEKEYGQLNDGADKTAVLDFSSPNIAKPFSMGHLRSTVIGNALGNLAEKCGYKAVRINHLGDWGTQFGKLITAYKKWGSPDKVKENPIKELLSLYIRFHEEAEANPALEDEARSWFKELENGNKEAGILWNWFREESLKEFQRVYDMLGIHFDSYNGEAFYNDKMESVIEELIAKELLTESDGADVVQLPDEDLPPCLIKKSDGATLYATRDLAAAFYRKAAYQFDHSLYIVGQEQSIHFRQVKSVIKKMGYEWADNMTHVPFGLYLKDGKKMSTRKGRVILLEEVLDEAVLLAKNNIEAKSPGLENKNEVAEAVGIGAILFHDLKNDRMNNIEFSLEDMLTFEGETGPYLQYTNARAYSLLRKADDLPSAKNGLSDSYSWEITKLLYQYPEKIRQSYMQFSPSVLAKYLIDVAQAFNKYYGQVRILENDAGIKARLALVKAVTIILSDGMQTLGMKVPQKM</sequence>
<dbReference type="Pfam" id="PF00750">
    <property type="entry name" value="tRNA-synt_1d"/>
    <property type="match status" value="1"/>
</dbReference>
<dbReference type="Pfam" id="PF03485">
    <property type="entry name" value="Arg_tRNA_synt_N"/>
    <property type="match status" value="1"/>
</dbReference>
<dbReference type="InterPro" id="IPR005148">
    <property type="entry name" value="Arg-tRNA-synth_N"/>
</dbReference>
<keyword evidence="13" id="KW-1185">Reference proteome</keyword>
<keyword evidence="5 8" id="KW-0648">Protein biosynthesis</keyword>
<dbReference type="GO" id="GO:0006420">
    <property type="term" value="P:arginyl-tRNA aminoacylation"/>
    <property type="evidence" value="ECO:0007669"/>
    <property type="project" value="UniProtKB-UniRule"/>
</dbReference>
<dbReference type="CDD" id="cd00671">
    <property type="entry name" value="ArgRS_core"/>
    <property type="match status" value="1"/>
</dbReference>
<dbReference type="EMBL" id="LGUF01000007">
    <property type="protein sequence ID" value="KON85722.1"/>
    <property type="molecule type" value="Genomic_DNA"/>
</dbReference>
<evidence type="ECO:0000259" key="11">
    <source>
        <dbReference type="SMART" id="SM01016"/>
    </source>
</evidence>
<name>A0A0M0G854_SPOGL</name>
<dbReference type="SUPFAM" id="SSF52374">
    <property type="entry name" value="Nucleotidylyl transferase"/>
    <property type="match status" value="1"/>
</dbReference>
<keyword evidence="2 8" id="KW-0436">Ligase</keyword>
<evidence type="ECO:0000256" key="2">
    <source>
        <dbReference type="ARBA" id="ARBA00022598"/>
    </source>
</evidence>
<evidence type="ECO:0000256" key="3">
    <source>
        <dbReference type="ARBA" id="ARBA00022741"/>
    </source>
</evidence>
<accession>A0A0M0G854</accession>
<evidence type="ECO:0000256" key="9">
    <source>
        <dbReference type="RuleBase" id="RU363038"/>
    </source>
</evidence>
<dbReference type="SUPFAM" id="SSF55190">
    <property type="entry name" value="Arginyl-tRNA synthetase (ArgRS), N-terminal 'additional' domain"/>
    <property type="match status" value="1"/>
</dbReference>
<comment type="subunit">
    <text evidence="8">Monomer.</text>
</comment>
<dbReference type="PRINTS" id="PR01038">
    <property type="entry name" value="TRNASYNTHARG"/>
</dbReference>
<dbReference type="Proteomes" id="UP000037109">
    <property type="component" value="Unassembled WGS sequence"/>
</dbReference>
<evidence type="ECO:0000256" key="6">
    <source>
        <dbReference type="ARBA" id="ARBA00023146"/>
    </source>
</evidence>
<dbReference type="InterPro" id="IPR035684">
    <property type="entry name" value="ArgRS_core"/>
</dbReference>
<dbReference type="FunFam" id="3.40.50.620:FF:000116">
    <property type="entry name" value="Arginine--tRNA ligase"/>
    <property type="match status" value="1"/>
</dbReference>
<dbReference type="SUPFAM" id="SSF47323">
    <property type="entry name" value="Anticodon-binding domain of a subclass of class I aminoacyl-tRNA synthetases"/>
    <property type="match status" value="1"/>
</dbReference>
<dbReference type="Gene3D" id="1.10.730.10">
    <property type="entry name" value="Isoleucyl-tRNA Synthetase, Domain 1"/>
    <property type="match status" value="1"/>
</dbReference>
<dbReference type="Gene3D" id="3.40.50.620">
    <property type="entry name" value="HUPs"/>
    <property type="match status" value="1"/>
</dbReference>
<dbReference type="InterPro" id="IPR008909">
    <property type="entry name" value="DALR_anticod-bd"/>
</dbReference>
<dbReference type="AlphaFoldDB" id="A0A0M0G854"/>
<dbReference type="SMART" id="SM00836">
    <property type="entry name" value="DALR_1"/>
    <property type="match status" value="1"/>
</dbReference>
<evidence type="ECO:0000256" key="1">
    <source>
        <dbReference type="ARBA" id="ARBA00005594"/>
    </source>
</evidence>
<dbReference type="SMART" id="SM01016">
    <property type="entry name" value="Arg_tRNA_synt_N"/>
    <property type="match status" value="1"/>
</dbReference>
<dbReference type="PANTHER" id="PTHR11956:SF5">
    <property type="entry name" value="ARGININE--TRNA LIGASE, CYTOPLASMIC"/>
    <property type="match status" value="1"/>
</dbReference>
<evidence type="ECO:0000256" key="4">
    <source>
        <dbReference type="ARBA" id="ARBA00022840"/>
    </source>
</evidence>
<gene>
    <name evidence="8" type="primary">argS</name>
    <name evidence="12" type="ORF">AF332_02000</name>
</gene>
<protein>
    <recommendedName>
        <fullName evidence="8">Arginine--tRNA ligase</fullName>
        <ecNumber evidence="8">6.1.1.19</ecNumber>
    </recommendedName>
    <alternativeName>
        <fullName evidence="8">Arginyl-tRNA synthetase</fullName>
        <shortName evidence="8">ArgRS</shortName>
    </alternativeName>
</protein>
<evidence type="ECO:0000313" key="13">
    <source>
        <dbReference type="Proteomes" id="UP000037109"/>
    </source>
</evidence>
<keyword evidence="8" id="KW-0963">Cytoplasm</keyword>
<evidence type="ECO:0000259" key="10">
    <source>
        <dbReference type="SMART" id="SM00836"/>
    </source>
</evidence>
<dbReference type="GO" id="GO:0005524">
    <property type="term" value="F:ATP binding"/>
    <property type="evidence" value="ECO:0007669"/>
    <property type="project" value="UniProtKB-UniRule"/>
</dbReference>
<dbReference type="NCBIfam" id="TIGR00456">
    <property type="entry name" value="argS"/>
    <property type="match status" value="1"/>
</dbReference>
<dbReference type="GO" id="GO:0005737">
    <property type="term" value="C:cytoplasm"/>
    <property type="evidence" value="ECO:0007669"/>
    <property type="project" value="UniProtKB-SubCell"/>
</dbReference>
<comment type="catalytic activity">
    <reaction evidence="7 8">
        <text>tRNA(Arg) + L-arginine + ATP = L-arginyl-tRNA(Arg) + AMP + diphosphate</text>
        <dbReference type="Rhea" id="RHEA:20301"/>
        <dbReference type="Rhea" id="RHEA-COMP:9658"/>
        <dbReference type="Rhea" id="RHEA-COMP:9673"/>
        <dbReference type="ChEBI" id="CHEBI:30616"/>
        <dbReference type="ChEBI" id="CHEBI:32682"/>
        <dbReference type="ChEBI" id="CHEBI:33019"/>
        <dbReference type="ChEBI" id="CHEBI:78442"/>
        <dbReference type="ChEBI" id="CHEBI:78513"/>
        <dbReference type="ChEBI" id="CHEBI:456215"/>
        <dbReference type="EC" id="6.1.1.19"/>
    </reaction>
</comment>
<comment type="similarity">
    <text evidence="1 8 9">Belongs to the class-I aminoacyl-tRNA synthetase family.</text>
</comment>
<feature type="domain" description="DALR anticodon binding" evidence="10">
    <location>
        <begin position="451"/>
        <end position="562"/>
    </location>
</feature>
<feature type="short sequence motif" description="'HIGH' region" evidence="8">
    <location>
        <begin position="123"/>
        <end position="133"/>
    </location>
</feature>
<evidence type="ECO:0000313" key="12">
    <source>
        <dbReference type="EMBL" id="KON85722.1"/>
    </source>
</evidence>